<evidence type="ECO:0000256" key="1">
    <source>
        <dbReference type="ARBA" id="ARBA00006432"/>
    </source>
</evidence>
<dbReference type="Gene3D" id="3.40.50.980">
    <property type="match status" value="2"/>
</dbReference>
<protein>
    <recommendedName>
        <fullName evidence="3">AMP-dependent synthetase/ligase domain-containing protein</fullName>
    </recommendedName>
</protein>
<dbReference type="Gene3D" id="3.40.50.12780">
    <property type="entry name" value="N-terminal domain of ligase-like"/>
    <property type="match status" value="1"/>
</dbReference>
<dbReference type="PANTHER" id="PTHR24096:SF149">
    <property type="entry name" value="AMP-BINDING DOMAIN-CONTAINING PROTEIN-RELATED"/>
    <property type="match status" value="1"/>
</dbReference>
<reference evidence="4" key="1">
    <citation type="journal article" date="2023" name="Mol. Biol. Evol.">
        <title>Third-Generation Sequencing Reveals the Adaptive Role of the Epigenome in Three Deep-Sea Polychaetes.</title>
        <authorList>
            <person name="Perez M."/>
            <person name="Aroh O."/>
            <person name="Sun Y."/>
            <person name="Lan Y."/>
            <person name="Juniper S.K."/>
            <person name="Young C.R."/>
            <person name="Angers B."/>
            <person name="Qian P.Y."/>
        </authorList>
    </citation>
    <scope>NUCLEOTIDE SEQUENCE</scope>
    <source>
        <strain evidence="4">P08H-3</strain>
    </source>
</reference>
<proteinExistence type="inferred from homology"/>
<comment type="caution">
    <text evidence="4">The sequence shown here is derived from an EMBL/GenBank/DDBJ whole genome shotgun (WGS) entry which is preliminary data.</text>
</comment>
<evidence type="ECO:0000313" key="4">
    <source>
        <dbReference type="EMBL" id="KAK2153452.1"/>
    </source>
</evidence>
<dbReference type="InterPro" id="IPR042099">
    <property type="entry name" value="ANL_N_sf"/>
</dbReference>
<gene>
    <name evidence="4" type="ORF">LSH36_296g00025</name>
</gene>
<evidence type="ECO:0000259" key="3">
    <source>
        <dbReference type="Pfam" id="PF00501"/>
    </source>
</evidence>
<keyword evidence="5" id="KW-1185">Reference proteome</keyword>
<organism evidence="4 5">
    <name type="scientific">Paralvinella palmiformis</name>
    <dbReference type="NCBI Taxonomy" id="53620"/>
    <lineage>
        <taxon>Eukaryota</taxon>
        <taxon>Metazoa</taxon>
        <taxon>Spiralia</taxon>
        <taxon>Lophotrochozoa</taxon>
        <taxon>Annelida</taxon>
        <taxon>Polychaeta</taxon>
        <taxon>Sedentaria</taxon>
        <taxon>Canalipalpata</taxon>
        <taxon>Terebellida</taxon>
        <taxon>Terebelliformia</taxon>
        <taxon>Alvinellidae</taxon>
        <taxon>Paralvinella</taxon>
    </lineage>
</organism>
<comment type="similarity">
    <text evidence="1">Belongs to the ATP-dependent AMP-binding enzyme family.</text>
</comment>
<name>A0AAD9JIL4_9ANNE</name>
<dbReference type="PANTHER" id="PTHR24096">
    <property type="entry name" value="LONG-CHAIN-FATTY-ACID--COA LIGASE"/>
    <property type="match status" value="1"/>
</dbReference>
<evidence type="ECO:0000313" key="5">
    <source>
        <dbReference type="Proteomes" id="UP001208570"/>
    </source>
</evidence>
<dbReference type="EMBL" id="JAODUP010000296">
    <property type="protein sequence ID" value="KAK2153452.1"/>
    <property type="molecule type" value="Genomic_DNA"/>
</dbReference>
<dbReference type="InterPro" id="IPR045851">
    <property type="entry name" value="AMP-bd_C_sf"/>
</dbReference>
<sequence>MAVRSPCPDINIPKVSFPDLILNKIKRFPGKIAFIDDATGRTMTFGEFYKDVHKLARSLHSIGLEKNDAVVLFLPNIMEYAVIMYGVLLAGGTIEIFTVRGKIDGIRSYGDLLKLGCDHELPKISVVPEEDAAFLIYTSGSTGERKATIHTHYSTVASILQICSPMVTPYTGNDVTFVHRSVTHGYGLIFYFTAGLYSGCTSVFLDDYGTESLLKAIEKYKVTLLAFTPLDIALLCKYPDACRYDVSSIKTVLCSGAPLSNDLLEKFKTVYKIEDVRDTFGMTELFFVLTSQVNKPHMGVGIPLPNIEFKIAPREVEDVIQALPGVESVVVIGIPHEDYNEIPKAFVVKQPGSSITEEDITRIVEESLDIHRRLKGGVEFLEKLPKTDTGKVLRRLVKENVLAKLKNSN</sequence>
<accession>A0AAD9JIL4</accession>
<dbReference type="Proteomes" id="UP001208570">
    <property type="component" value="Unassembled WGS sequence"/>
</dbReference>
<dbReference type="Gene3D" id="3.30.300.30">
    <property type="match status" value="1"/>
</dbReference>
<dbReference type="Pfam" id="PF00501">
    <property type="entry name" value="AMP-binding"/>
    <property type="match status" value="2"/>
</dbReference>
<evidence type="ECO:0000256" key="2">
    <source>
        <dbReference type="ARBA" id="ARBA00022598"/>
    </source>
</evidence>
<feature type="domain" description="AMP-dependent synthetase/ligase" evidence="3">
    <location>
        <begin position="25"/>
        <end position="93"/>
    </location>
</feature>
<dbReference type="GO" id="GO:0016405">
    <property type="term" value="F:CoA-ligase activity"/>
    <property type="evidence" value="ECO:0007669"/>
    <property type="project" value="TreeGrafter"/>
</dbReference>
<dbReference type="InterPro" id="IPR000873">
    <property type="entry name" value="AMP-dep_synth/lig_dom"/>
</dbReference>
<dbReference type="SUPFAM" id="SSF56801">
    <property type="entry name" value="Acetyl-CoA synthetase-like"/>
    <property type="match status" value="1"/>
</dbReference>
<keyword evidence="2" id="KW-0436">Ligase</keyword>
<feature type="domain" description="AMP-dependent synthetase/ligase" evidence="3">
    <location>
        <begin position="123"/>
        <end position="315"/>
    </location>
</feature>
<dbReference type="AlphaFoldDB" id="A0AAD9JIL4"/>